<dbReference type="Proteomes" id="UP000289323">
    <property type="component" value="Unassembled WGS sequence"/>
</dbReference>
<dbReference type="InterPro" id="IPR007173">
    <property type="entry name" value="ALO_C"/>
</dbReference>
<evidence type="ECO:0000313" key="4">
    <source>
        <dbReference type="Proteomes" id="UP000289323"/>
    </source>
</evidence>
<dbReference type="GO" id="GO:0005739">
    <property type="term" value="C:mitochondrion"/>
    <property type="evidence" value="ECO:0007669"/>
    <property type="project" value="TreeGrafter"/>
</dbReference>
<feature type="domain" description="D-arabinono-1,4-lactone oxidase C-terminal" evidence="2">
    <location>
        <begin position="162"/>
        <end position="241"/>
    </location>
</feature>
<organism evidence="3 4">
    <name type="scientific">Thermothielavioides terrestris</name>
    <dbReference type="NCBI Taxonomy" id="2587410"/>
    <lineage>
        <taxon>Eukaryota</taxon>
        <taxon>Fungi</taxon>
        <taxon>Dikarya</taxon>
        <taxon>Ascomycota</taxon>
        <taxon>Pezizomycotina</taxon>
        <taxon>Sordariomycetes</taxon>
        <taxon>Sordariomycetidae</taxon>
        <taxon>Sordariales</taxon>
        <taxon>Chaetomiaceae</taxon>
        <taxon>Thermothielavioides</taxon>
    </lineage>
</organism>
<proteinExistence type="predicted"/>
<dbReference type="PANTHER" id="PTHR43762">
    <property type="entry name" value="L-GULONOLACTONE OXIDASE"/>
    <property type="match status" value="1"/>
</dbReference>
<dbReference type="GO" id="GO:0003885">
    <property type="term" value="F:D-arabinono-1,4-lactone oxidase activity"/>
    <property type="evidence" value="ECO:0007669"/>
    <property type="project" value="InterPro"/>
</dbReference>
<evidence type="ECO:0000259" key="2">
    <source>
        <dbReference type="Pfam" id="PF04030"/>
    </source>
</evidence>
<gene>
    <name evidence="3" type="ORF">TT172_LOCUS6019</name>
</gene>
<keyword evidence="1" id="KW-0560">Oxidoreductase</keyword>
<dbReference type="InterPro" id="IPR010031">
    <property type="entry name" value="FAD_lactone_oxidase-like"/>
</dbReference>
<dbReference type="GO" id="GO:0016020">
    <property type="term" value="C:membrane"/>
    <property type="evidence" value="ECO:0007669"/>
    <property type="project" value="InterPro"/>
</dbReference>
<dbReference type="EMBL" id="OUUZ01000011">
    <property type="protein sequence ID" value="SPQ23600.1"/>
    <property type="molecule type" value="Genomic_DNA"/>
</dbReference>
<reference evidence="3 4" key="1">
    <citation type="submission" date="2018-04" db="EMBL/GenBank/DDBJ databases">
        <authorList>
            <person name="Huttner S."/>
            <person name="Dainat J."/>
        </authorList>
    </citation>
    <scope>NUCLEOTIDE SEQUENCE [LARGE SCALE GENOMIC DNA]</scope>
</reference>
<dbReference type="AlphaFoldDB" id="A0A3S4AUZ2"/>
<dbReference type="PANTHER" id="PTHR43762:SF1">
    <property type="entry name" value="D-ARABINONO-1,4-LACTONE OXIDASE"/>
    <property type="match status" value="1"/>
</dbReference>
<sequence>MVTDACPCWPEAPELTEPVPTAHCRLTFCSRRSLVRFMVFLASETSRLKTPVGKGTSVIRAGTWREQTNKQQPTQIEASEDQARVEQRLDASQIQKSKLLQLHQLRELEEHLHIVVEAEAEDAVQTKGIGQAQALEHCQDGLSDGILVSEVDAAEIETADNQAVQVQVAEAYPVESLRTERYYAAFEWLMRDLGGRPHWAKTFTVSPDEFASWYGDDWRAFRQVRDAVDPEGMFVGPWHRRYLLGECSSAGGEGEEIERLPLEEVGFFAREPAKGG</sequence>
<evidence type="ECO:0000313" key="3">
    <source>
        <dbReference type="EMBL" id="SPQ23600.1"/>
    </source>
</evidence>
<dbReference type="Gene3D" id="3.30.70.2520">
    <property type="match status" value="1"/>
</dbReference>
<protein>
    <submittedName>
        <fullName evidence="3">Fe86fa6d-d28e-4bc4-b0e2-1abc7e73b9ef</fullName>
    </submittedName>
</protein>
<evidence type="ECO:0000256" key="1">
    <source>
        <dbReference type="ARBA" id="ARBA00023002"/>
    </source>
</evidence>
<name>A0A3S4AUZ2_9PEZI</name>
<accession>A0A3S4AUZ2</accession>
<dbReference type="Pfam" id="PF04030">
    <property type="entry name" value="ALO"/>
    <property type="match status" value="1"/>
</dbReference>